<evidence type="ECO:0000313" key="10">
    <source>
        <dbReference type="Proteomes" id="UP000243750"/>
    </source>
</evidence>
<dbReference type="GO" id="GO:0046872">
    <property type="term" value="F:metal ion binding"/>
    <property type="evidence" value="ECO:0007669"/>
    <property type="project" value="UniProtKB-KW"/>
</dbReference>
<feature type="binding site" evidence="6">
    <location>
        <position position="98"/>
    </location>
    <ligand>
        <name>Mg(2+)</name>
        <dbReference type="ChEBI" id="CHEBI:18420"/>
    </ligand>
</feature>
<dbReference type="InterPro" id="IPR015797">
    <property type="entry name" value="NUDIX_hydrolase-like_dom_sf"/>
</dbReference>
<evidence type="ECO:0000256" key="5">
    <source>
        <dbReference type="ARBA" id="ARBA00022842"/>
    </source>
</evidence>
<comment type="cofactor">
    <cofactor evidence="1">
        <name>Mg(2+)</name>
        <dbReference type="ChEBI" id="CHEBI:18420"/>
    </cofactor>
</comment>
<protein>
    <submittedName>
        <fullName evidence="8 9">NUDIX hydrolase</fullName>
    </submittedName>
</protein>
<dbReference type="Gene3D" id="3.90.79.10">
    <property type="entry name" value="Nucleoside Triphosphate Pyrophosphohydrolase"/>
    <property type="match status" value="1"/>
</dbReference>
<evidence type="ECO:0000256" key="6">
    <source>
        <dbReference type="PIRSR" id="PIRSR017340-1"/>
    </source>
</evidence>
<feature type="domain" description="Nudix hydrolase" evidence="7">
    <location>
        <begin position="41"/>
        <end position="169"/>
    </location>
</feature>
<evidence type="ECO:0000256" key="1">
    <source>
        <dbReference type="ARBA" id="ARBA00001946"/>
    </source>
</evidence>
<evidence type="ECO:0000313" key="11">
    <source>
        <dbReference type="Proteomes" id="UP000344571"/>
    </source>
</evidence>
<organism evidence="8 10">
    <name type="scientific">Halopseudomonas pelagia</name>
    <dbReference type="NCBI Taxonomy" id="553151"/>
    <lineage>
        <taxon>Bacteria</taxon>
        <taxon>Pseudomonadati</taxon>
        <taxon>Pseudomonadota</taxon>
        <taxon>Gammaproteobacteria</taxon>
        <taxon>Pseudomonadales</taxon>
        <taxon>Pseudomonadaceae</taxon>
        <taxon>Halopseudomonas</taxon>
    </lineage>
</organism>
<reference evidence="9 11" key="2">
    <citation type="submission" date="2018-10" db="EMBL/GenBank/DDBJ databases">
        <title>Complete genome sequence of Pseudomonas pelagia strain Kongs-67.</title>
        <authorList>
            <person name="Sinha R.K."/>
            <person name="Krishnan K."/>
        </authorList>
    </citation>
    <scope>NUCLEOTIDE SEQUENCE [LARGE SCALE GENOMIC DNA]</scope>
    <source>
        <strain evidence="9 11">Kongs-67</strain>
    </source>
</reference>
<dbReference type="Pfam" id="PF00293">
    <property type="entry name" value="NUDIX"/>
    <property type="match status" value="1"/>
</dbReference>
<dbReference type="PROSITE" id="PS51462">
    <property type="entry name" value="NUDIX"/>
    <property type="match status" value="1"/>
</dbReference>
<dbReference type="GO" id="GO:0016817">
    <property type="term" value="F:hydrolase activity, acting on acid anhydrides"/>
    <property type="evidence" value="ECO:0007669"/>
    <property type="project" value="InterPro"/>
</dbReference>
<accession>A0AA91Z4G7</accession>
<keyword evidence="5 6" id="KW-0460">Magnesium</keyword>
<dbReference type="Proteomes" id="UP000344571">
    <property type="component" value="Chromosome"/>
</dbReference>
<comment type="similarity">
    <text evidence="2">Belongs to the Nudix hydrolase family.</text>
</comment>
<dbReference type="SUPFAM" id="SSF55811">
    <property type="entry name" value="Nudix"/>
    <property type="match status" value="1"/>
</dbReference>
<dbReference type="Proteomes" id="UP000243750">
    <property type="component" value="Unassembled WGS sequence"/>
</dbReference>
<feature type="binding site" evidence="6">
    <location>
        <position position="94"/>
    </location>
    <ligand>
        <name>Mg(2+)</name>
        <dbReference type="ChEBI" id="CHEBI:18420"/>
    </ligand>
</feature>
<keyword evidence="4 8" id="KW-0378">Hydrolase</keyword>
<dbReference type="InterPro" id="IPR000086">
    <property type="entry name" value="NUDIX_hydrolase_dom"/>
</dbReference>
<evidence type="ECO:0000256" key="3">
    <source>
        <dbReference type="ARBA" id="ARBA00022723"/>
    </source>
</evidence>
<dbReference type="NCBIfam" id="NF011922">
    <property type="entry name" value="PRK15393.1"/>
    <property type="match status" value="1"/>
</dbReference>
<dbReference type="InterPro" id="IPR020084">
    <property type="entry name" value="NUDIX_hydrolase_CS"/>
</dbReference>
<name>A0AA91Z4G7_9GAMM</name>
<evidence type="ECO:0000259" key="7">
    <source>
        <dbReference type="PROSITE" id="PS51462"/>
    </source>
</evidence>
<sequence length="173" mass="19661">MNTSSVAAYLAASAREQVWHVDEHDQVLGIVPRSQIQEQRLITRCTYIFVYNSAGLLCMHQRTAHKRLYPGFWDLAAGGVVAASETYLEGAERELEEELGIAGVPLTPHGRFFFQSSESKLWGGVYSCCWDGPIRMQPEEVMDLRWIDTASSWRREHERYTPDSLQALLLVTV</sequence>
<evidence type="ECO:0000313" key="9">
    <source>
        <dbReference type="EMBL" id="QFY57969.1"/>
    </source>
</evidence>
<evidence type="ECO:0000256" key="4">
    <source>
        <dbReference type="ARBA" id="ARBA00022801"/>
    </source>
</evidence>
<dbReference type="InterPro" id="IPR024195">
    <property type="entry name" value="NUDIX_hydrolase_YfcD_pred"/>
</dbReference>
<proteinExistence type="inferred from homology"/>
<gene>
    <name evidence="9" type="primary">yfcD</name>
    <name evidence="8" type="ORF">CO192_20595</name>
    <name evidence="9" type="ORF">EAO82_17310</name>
</gene>
<reference evidence="8 10" key="1">
    <citation type="submission" date="2017-09" db="EMBL/GenBank/DDBJ databases">
        <title>Bacterial and phytoplankton interrelationship in Kongsfjorden, an Arctic fjord.</title>
        <authorList>
            <person name="Sinha R."/>
            <person name="Krishnan K."/>
        </authorList>
    </citation>
    <scope>NUCLEOTIDE SEQUENCE [LARGE SCALE GENOMIC DNA]</scope>
    <source>
        <strain evidence="8 10">58</strain>
    </source>
</reference>
<keyword evidence="11" id="KW-1185">Reference proteome</keyword>
<dbReference type="PROSITE" id="PS00893">
    <property type="entry name" value="NUDIX_BOX"/>
    <property type="match status" value="1"/>
</dbReference>
<keyword evidence="3 6" id="KW-0479">Metal-binding</keyword>
<dbReference type="AlphaFoldDB" id="A0AA91Z4G7"/>
<dbReference type="CDD" id="cd04697">
    <property type="entry name" value="NUDIX_Hydrolase"/>
    <property type="match status" value="1"/>
</dbReference>
<evidence type="ECO:0000313" key="8">
    <source>
        <dbReference type="EMBL" id="PCC97654.1"/>
    </source>
</evidence>
<dbReference type="EMBL" id="CP033116">
    <property type="protein sequence ID" value="QFY57969.1"/>
    <property type="molecule type" value="Genomic_DNA"/>
</dbReference>
<dbReference type="PANTHER" id="PTHR10885:SF0">
    <property type="entry name" value="ISOPENTENYL-DIPHOSPHATE DELTA-ISOMERASE"/>
    <property type="match status" value="1"/>
</dbReference>
<dbReference type="RefSeq" id="WP_096348395.1">
    <property type="nucleotide sequence ID" value="NZ_CP033116.1"/>
</dbReference>
<dbReference type="PIRSF" id="PIRSF017340">
    <property type="entry name" value="Nudix_hydro"/>
    <property type="match status" value="1"/>
</dbReference>
<dbReference type="EMBL" id="NWMT01000248">
    <property type="protein sequence ID" value="PCC97654.1"/>
    <property type="molecule type" value="Genomic_DNA"/>
</dbReference>
<evidence type="ECO:0000256" key="2">
    <source>
        <dbReference type="ARBA" id="ARBA00005582"/>
    </source>
</evidence>
<dbReference type="PANTHER" id="PTHR10885">
    <property type="entry name" value="ISOPENTENYL-DIPHOSPHATE DELTA-ISOMERASE"/>
    <property type="match status" value="1"/>
</dbReference>